<dbReference type="AlphaFoldDB" id="A0AAE6X231"/>
<name>A0AAE6X231_9STAP</name>
<proteinExistence type="predicted"/>
<organism evidence="1 2">
    <name type="scientific">Macrococcoides canis</name>
    <dbReference type="NCBI Taxonomy" id="1855823"/>
    <lineage>
        <taxon>Bacteria</taxon>
        <taxon>Bacillati</taxon>
        <taxon>Bacillota</taxon>
        <taxon>Bacilli</taxon>
        <taxon>Bacillales</taxon>
        <taxon>Staphylococcaceae</taxon>
        <taxon>Macrococcoides</taxon>
    </lineage>
</organism>
<accession>A0AAE6X231</accession>
<dbReference type="Proteomes" id="UP000501122">
    <property type="component" value="Chromosome"/>
</dbReference>
<dbReference type="RefSeq" id="WP_164953427.1">
    <property type="nucleotide sequence ID" value="NZ_CP047363.1"/>
</dbReference>
<reference evidence="1" key="1">
    <citation type="journal article" date="2020" name="Antimicrob. Agents Chemother.">
        <title>The novel macrolide resistance genes mef(D), msr(F) and msr(H) are present on resistance islands in Macrococcus canis, Macrococcus caseolyticus and Staphylococcus aureus.</title>
        <authorList>
            <person name="Schwendener S."/>
            <person name="Dona V."/>
            <person name="Perreten V."/>
        </authorList>
    </citation>
    <scope>NUCLEOTIDE SEQUENCE</scope>
    <source>
        <strain evidence="1">Epi0076A</strain>
    </source>
</reference>
<sequence>MLKMKTVKLDSYKEFSPQNLADELQKFIDENDVEDVIIIHRDKEKNIGLMHSDITDTEVIGMLEMTKLSIFND</sequence>
<gene>
    <name evidence="1" type="ORF">GTN30_06420</name>
</gene>
<dbReference type="EMBL" id="CP047363">
    <property type="protein sequence ID" value="QIH78302.1"/>
    <property type="molecule type" value="Genomic_DNA"/>
</dbReference>
<evidence type="ECO:0000313" key="2">
    <source>
        <dbReference type="Proteomes" id="UP000501122"/>
    </source>
</evidence>
<protein>
    <submittedName>
        <fullName evidence="1">Uncharacterized protein</fullName>
    </submittedName>
</protein>
<evidence type="ECO:0000313" key="1">
    <source>
        <dbReference type="EMBL" id="QIH78302.1"/>
    </source>
</evidence>